<protein>
    <submittedName>
        <fullName evidence="2">Uncharacterized protein</fullName>
    </submittedName>
</protein>
<dbReference type="Proteomes" id="UP000830434">
    <property type="component" value="Chromosome"/>
</dbReference>
<dbReference type="AlphaFoldDB" id="A0A8U0IEV8"/>
<dbReference type="GeneID" id="72190630"/>
<sequence length="106" mass="11029">MTSSDSPTTDDDASTDGSFPTAADGDADADANTDADRVAELEATVAALTDRVAQLERTVAWMARQQAAETGNSVCPECNTGGALEVSRSPTGKEQVKCRNCGEKMN</sequence>
<dbReference type="RefSeq" id="WP_248653782.1">
    <property type="nucleotide sequence ID" value="NZ_CP096658.1"/>
</dbReference>
<accession>A0A8U0IEV8</accession>
<dbReference type="EMBL" id="CP096658">
    <property type="protein sequence ID" value="UPV99284.1"/>
    <property type="molecule type" value="Genomic_DNA"/>
</dbReference>
<feature type="region of interest" description="Disordered" evidence="1">
    <location>
        <begin position="1"/>
        <end position="35"/>
    </location>
</feature>
<keyword evidence="3" id="KW-1185">Reference proteome</keyword>
<organism evidence="2 3">
    <name type="scientific">Halorussus gelatinilyticus</name>
    <dbReference type="NCBI Taxonomy" id="2937524"/>
    <lineage>
        <taxon>Archaea</taxon>
        <taxon>Methanobacteriati</taxon>
        <taxon>Methanobacteriota</taxon>
        <taxon>Stenosarchaea group</taxon>
        <taxon>Halobacteria</taxon>
        <taxon>Halobacteriales</taxon>
        <taxon>Haladaptataceae</taxon>
        <taxon>Halorussus</taxon>
    </lineage>
</organism>
<gene>
    <name evidence="2" type="ORF">M0R88_12205</name>
</gene>
<evidence type="ECO:0000313" key="2">
    <source>
        <dbReference type="EMBL" id="UPV99284.1"/>
    </source>
</evidence>
<dbReference type="KEGG" id="haxz:M0R88_12205"/>
<evidence type="ECO:0000313" key="3">
    <source>
        <dbReference type="Proteomes" id="UP000830434"/>
    </source>
</evidence>
<proteinExistence type="predicted"/>
<evidence type="ECO:0000256" key="1">
    <source>
        <dbReference type="SAM" id="MobiDB-lite"/>
    </source>
</evidence>
<reference evidence="2" key="1">
    <citation type="submission" date="2022-04" db="EMBL/GenBank/DDBJ databases">
        <title>Diverse halophilic archaea isolated from saline environments.</title>
        <authorList>
            <person name="Cui H.-L."/>
        </authorList>
    </citation>
    <scope>NUCLEOTIDE SEQUENCE</scope>
    <source>
        <strain evidence="2">XZYJT40</strain>
    </source>
</reference>
<name>A0A8U0IEV8_9EURY</name>
<feature type="compositionally biased region" description="Low complexity" evidence="1">
    <location>
        <begin position="15"/>
        <end position="24"/>
    </location>
</feature>